<dbReference type="AlphaFoldDB" id="A0A934KNI9"/>
<keyword evidence="3" id="KW-1185">Reference proteome</keyword>
<protein>
    <recommendedName>
        <fullName evidence="1">Transposase IS200-like domain-containing protein</fullName>
    </recommendedName>
</protein>
<dbReference type="PANTHER" id="PTHR36966:SF1">
    <property type="entry name" value="REP-ASSOCIATED TYROSINE TRANSPOSASE"/>
    <property type="match status" value="1"/>
</dbReference>
<gene>
    <name evidence="2" type="ORF">JEM65_07825</name>
</gene>
<proteinExistence type="predicted"/>
<evidence type="ECO:0000313" key="3">
    <source>
        <dbReference type="Proteomes" id="UP000662373"/>
    </source>
</evidence>
<dbReference type="PANTHER" id="PTHR36966">
    <property type="entry name" value="REP-ASSOCIATED TYROSINE TRANSPOSASE"/>
    <property type="match status" value="1"/>
</dbReference>
<name>A0A934KNI9_9FLAO</name>
<evidence type="ECO:0000313" key="2">
    <source>
        <dbReference type="EMBL" id="MBJ7880554.1"/>
    </source>
</evidence>
<dbReference type="SMART" id="SM01321">
    <property type="entry name" value="Y1_Tnp"/>
    <property type="match status" value="1"/>
</dbReference>
<dbReference type="Gene3D" id="3.30.70.1290">
    <property type="entry name" value="Transposase IS200-like"/>
    <property type="match status" value="1"/>
</dbReference>
<sequence>MTIENCPQFYTATILDWKTLLFQESYKLIIIESLQYLVKAERVIVYGYVIMDNHIHIIWKPTLLYSLKHTQLSFMKFTAQRIKRDLENNHRDVLKQFLVASKDRTYQFWQRNALCIDLYSNAIIEQKLKYIHQNPVKAGMCGSSVDYKFSSARFYEGLGDDFGFLTDFR</sequence>
<reference evidence="2 3" key="1">
    <citation type="submission" date="2020-09" db="EMBL/GenBank/DDBJ databases">
        <title>Draft genome of Gelidibacter salicanalis PAMC21136.</title>
        <authorList>
            <person name="Park H."/>
        </authorList>
    </citation>
    <scope>NUCLEOTIDE SEQUENCE [LARGE SCALE GENOMIC DNA]</scope>
    <source>
        <strain evidence="2 3">PAMC21136</strain>
    </source>
</reference>
<dbReference type="RefSeq" id="WP_199598392.1">
    <property type="nucleotide sequence ID" value="NZ_JAEHJZ010000017.1"/>
</dbReference>
<dbReference type="GO" id="GO:0004803">
    <property type="term" value="F:transposase activity"/>
    <property type="evidence" value="ECO:0007669"/>
    <property type="project" value="InterPro"/>
</dbReference>
<organism evidence="2 3">
    <name type="scientific">Gelidibacter salicanalis</name>
    <dbReference type="NCBI Taxonomy" id="291193"/>
    <lineage>
        <taxon>Bacteria</taxon>
        <taxon>Pseudomonadati</taxon>
        <taxon>Bacteroidota</taxon>
        <taxon>Flavobacteriia</taxon>
        <taxon>Flavobacteriales</taxon>
        <taxon>Flavobacteriaceae</taxon>
        <taxon>Gelidibacter</taxon>
    </lineage>
</organism>
<feature type="domain" description="Transposase IS200-like" evidence="1">
    <location>
        <begin position="3"/>
        <end position="134"/>
    </location>
</feature>
<dbReference type="GO" id="GO:0043565">
    <property type="term" value="F:sequence-specific DNA binding"/>
    <property type="evidence" value="ECO:0007669"/>
    <property type="project" value="TreeGrafter"/>
</dbReference>
<dbReference type="GO" id="GO:0006313">
    <property type="term" value="P:DNA transposition"/>
    <property type="evidence" value="ECO:0007669"/>
    <property type="project" value="InterPro"/>
</dbReference>
<dbReference type="InterPro" id="IPR036515">
    <property type="entry name" value="Transposase_17_sf"/>
</dbReference>
<dbReference type="InterPro" id="IPR002686">
    <property type="entry name" value="Transposase_17"/>
</dbReference>
<accession>A0A934KNI9</accession>
<dbReference type="EMBL" id="JAEHJZ010000017">
    <property type="protein sequence ID" value="MBJ7880554.1"/>
    <property type="molecule type" value="Genomic_DNA"/>
</dbReference>
<dbReference type="SUPFAM" id="SSF143422">
    <property type="entry name" value="Transposase IS200-like"/>
    <property type="match status" value="1"/>
</dbReference>
<dbReference type="Proteomes" id="UP000662373">
    <property type="component" value="Unassembled WGS sequence"/>
</dbReference>
<dbReference type="InterPro" id="IPR052715">
    <property type="entry name" value="RAYT_transposase"/>
</dbReference>
<comment type="caution">
    <text evidence="2">The sequence shown here is derived from an EMBL/GenBank/DDBJ whole genome shotgun (WGS) entry which is preliminary data.</text>
</comment>
<evidence type="ECO:0000259" key="1">
    <source>
        <dbReference type="SMART" id="SM01321"/>
    </source>
</evidence>